<proteinExistence type="predicted"/>
<reference evidence="4" key="2">
    <citation type="journal article" date="2021" name="PeerJ">
        <title>Extensive microbial diversity within the chicken gut microbiome revealed by metagenomics and culture.</title>
        <authorList>
            <person name="Gilroy R."/>
            <person name="Ravi A."/>
            <person name="Getino M."/>
            <person name="Pursley I."/>
            <person name="Horton D.L."/>
            <person name="Alikhan N.F."/>
            <person name="Baker D."/>
            <person name="Gharbi K."/>
            <person name="Hall N."/>
            <person name="Watson M."/>
            <person name="Adriaenssens E.M."/>
            <person name="Foster-Nyarko E."/>
            <person name="Jarju S."/>
            <person name="Secka A."/>
            <person name="Antonio M."/>
            <person name="Oren A."/>
            <person name="Chaudhuri R.R."/>
            <person name="La Ragione R."/>
            <person name="Hildebrand F."/>
            <person name="Pallen M.J."/>
        </authorList>
    </citation>
    <scope>NUCLEOTIDE SEQUENCE</scope>
    <source>
        <strain evidence="4">ChiHjej9B8-7071</strain>
    </source>
</reference>
<dbReference type="SUPFAM" id="SSF51735">
    <property type="entry name" value="NAD(P)-binding Rossmann-fold domains"/>
    <property type="match status" value="1"/>
</dbReference>
<dbReference type="GO" id="GO:0008839">
    <property type="term" value="F:4-hydroxy-tetrahydrodipicolinate reductase"/>
    <property type="evidence" value="ECO:0007669"/>
    <property type="project" value="InterPro"/>
</dbReference>
<dbReference type="Proteomes" id="UP000824258">
    <property type="component" value="Unassembled WGS sequence"/>
</dbReference>
<evidence type="ECO:0000256" key="1">
    <source>
        <dbReference type="ARBA" id="ARBA00022857"/>
    </source>
</evidence>
<dbReference type="InterPro" id="IPR036291">
    <property type="entry name" value="NAD(P)-bd_dom_sf"/>
</dbReference>
<sequence>MEIIVHGATGRMGQKLLSLMETTPGCTLAAAVSPELTTCPEKREFY</sequence>
<evidence type="ECO:0000256" key="2">
    <source>
        <dbReference type="ARBA" id="ARBA00023002"/>
    </source>
</evidence>
<dbReference type="Gene3D" id="3.40.50.720">
    <property type="entry name" value="NAD(P)-binding Rossmann-like Domain"/>
    <property type="match status" value="1"/>
</dbReference>
<reference evidence="4" key="1">
    <citation type="submission" date="2020-10" db="EMBL/GenBank/DDBJ databases">
        <authorList>
            <person name="Gilroy R."/>
        </authorList>
    </citation>
    <scope>NUCLEOTIDE SEQUENCE</scope>
    <source>
        <strain evidence="4">ChiHjej9B8-7071</strain>
    </source>
</reference>
<protein>
    <recommendedName>
        <fullName evidence="3">Dihydrodipicolinate reductase N-terminal domain-containing protein</fullName>
    </recommendedName>
</protein>
<organism evidence="4 5">
    <name type="scientific">Candidatus Avoscillospira stercoripullorum</name>
    <dbReference type="NCBI Taxonomy" id="2840709"/>
    <lineage>
        <taxon>Bacteria</taxon>
        <taxon>Bacillati</taxon>
        <taxon>Bacillota</taxon>
        <taxon>Clostridia</taxon>
        <taxon>Eubacteriales</taxon>
        <taxon>Oscillospiraceae</taxon>
        <taxon>Oscillospiraceae incertae sedis</taxon>
        <taxon>Candidatus Avoscillospira</taxon>
    </lineage>
</organism>
<feature type="domain" description="Dihydrodipicolinate reductase N-terminal" evidence="3">
    <location>
        <begin position="1"/>
        <end position="35"/>
    </location>
</feature>
<evidence type="ECO:0000313" key="5">
    <source>
        <dbReference type="Proteomes" id="UP000824258"/>
    </source>
</evidence>
<accession>A0A9D1D824</accession>
<gene>
    <name evidence="4" type="ORF">IAA70_07520</name>
</gene>
<dbReference type="AlphaFoldDB" id="A0A9D1D824"/>
<keyword evidence="1" id="KW-0521">NADP</keyword>
<evidence type="ECO:0000313" key="4">
    <source>
        <dbReference type="EMBL" id="HIR10238.1"/>
    </source>
</evidence>
<name>A0A9D1D824_9FIRM</name>
<dbReference type="Pfam" id="PF01113">
    <property type="entry name" value="DapB_N"/>
    <property type="match status" value="1"/>
</dbReference>
<dbReference type="EMBL" id="DVGD01000246">
    <property type="protein sequence ID" value="HIR10238.1"/>
    <property type="molecule type" value="Genomic_DNA"/>
</dbReference>
<dbReference type="InterPro" id="IPR000846">
    <property type="entry name" value="DapB_N"/>
</dbReference>
<evidence type="ECO:0000259" key="3">
    <source>
        <dbReference type="Pfam" id="PF01113"/>
    </source>
</evidence>
<keyword evidence="2" id="KW-0560">Oxidoreductase</keyword>
<feature type="non-terminal residue" evidence="4">
    <location>
        <position position="46"/>
    </location>
</feature>
<dbReference type="GO" id="GO:0009089">
    <property type="term" value="P:lysine biosynthetic process via diaminopimelate"/>
    <property type="evidence" value="ECO:0007669"/>
    <property type="project" value="InterPro"/>
</dbReference>
<comment type="caution">
    <text evidence="4">The sequence shown here is derived from an EMBL/GenBank/DDBJ whole genome shotgun (WGS) entry which is preliminary data.</text>
</comment>